<organism evidence="1 2">
    <name type="scientific">Eragrostis curvula</name>
    <name type="common">weeping love grass</name>
    <dbReference type="NCBI Taxonomy" id="38414"/>
    <lineage>
        <taxon>Eukaryota</taxon>
        <taxon>Viridiplantae</taxon>
        <taxon>Streptophyta</taxon>
        <taxon>Embryophyta</taxon>
        <taxon>Tracheophyta</taxon>
        <taxon>Spermatophyta</taxon>
        <taxon>Magnoliopsida</taxon>
        <taxon>Liliopsida</taxon>
        <taxon>Poales</taxon>
        <taxon>Poaceae</taxon>
        <taxon>PACMAD clade</taxon>
        <taxon>Chloridoideae</taxon>
        <taxon>Eragrostideae</taxon>
        <taxon>Eragrostidinae</taxon>
        <taxon>Eragrostis</taxon>
    </lineage>
</organism>
<feature type="non-terminal residue" evidence="1">
    <location>
        <position position="1"/>
    </location>
</feature>
<protein>
    <submittedName>
        <fullName evidence="1">Uncharacterized protein</fullName>
    </submittedName>
</protein>
<evidence type="ECO:0000313" key="2">
    <source>
        <dbReference type="Proteomes" id="UP000324897"/>
    </source>
</evidence>
<dbReference type="EMBL" id="RWGY01000009">
    <property type="protein sequence ID" value="TVU36089.1"/>
    <property type="molecule type" value="Genomic_DNA"/>
</dbReference>
<keyword evidence="2" id="KW-1185">Reference proteome</keyword>
<reference evidence="1 2" key="1">
    <citation type="journal article" date="2019" name="Sci. Rep.">
        <title>A high-quality genome of Eragrostis curvula grass provides insights into Poaceae evolution and supports new strategies to enhance forage quality.</title>
        <authorList>
            <person name="Carballo J."/>
            <person name="Santos B.A.C.M."/>
            <person name="Zappacosta D."/>
            <person name="Garbus I."/>
            <person name="Selva J.P."/>
            <person name="Gallo C.A."/>
            <person name="Diaz A."/>
            <person name="Albertini E."/>
            <person name="Caccamo M."/>
            <person name="Echenique V."/>
        </authorList>
    </citation>
    <scope>NUCLEOTIDE SEQUENCE [LARGE SCALE GENOMIC DNA]</scope>
    <source>
        <strain evidence="2">cv. Victoria</strain>
        <tissue evidence="1">Leaf</tissue>
    </source>
</reference>
<gene>
    <name evidence="1" type="ORF">EJB05_18002</name>
</gene>
<accession>A0A5J9VIQ1</accession>
<evidence type="ECO:0000313" key="1">
    <source>
        <dbReference type="EMBL" id="TVU36089.1"/>
    </source>
</evidence>
<dbReference type="AlphaFoldDB" id="A0A5J9VIQ1"/>
<dbReference type="Proteomes" id="UP000324897">
    <property type="component" value="Unassembled WGS sequence"/>
</dbReference>
<dbReference type="Gramene" id="TVU36089">
    <property type="protein sequence ID" value="TVU36089"/>
    <property type="gene ID" value="EJB05_18002"/>
</dbReference>
<name>A0A5J9VIQ1_9POAL</name>
<proteinExistence type="predicted"/>
<comment type="caution">
    <text evidence="1">The sequence shown here is derived from an EMBL/GenBank/DDBJ whole genome shotgun (WGS) entry which is preliminary data.</text>
</comment>
<sequence length="203" mass="20808">MSIHRSEEITARFRVPVTRSWWDPHPIHFSFRLSRARSGGAASSLKRRRSGGSFLPPASGAAARGWSVLPPASGAAARGWSVLPPASGAAARGGVYPPSARGGSARGWCASEVAAQGGYLLPLASGVVCEPSGEVGGGANARSSFGDGRLGGERIGLLVHSDQRGAAPLASDLGFATMMASVEGHGELAHVKGSREFLILEAL</sequence>